<evidence type="ECO:0000313" key="7">
    <source>
        <dbReference type="EMBL" id="CAF1522348.1"/>
    </source>
</evidence>
<dbReference type="GO" id="GO:0005576">
    <property type="term" value="C:extracellular region"/>
    <property type="evidence" value="ECO:0007669"/>
    <property type="project" value="TreeGrafter"/>
</dbReference>
<keyword evidence="5" id="KW-0175">Coiled coil</keyword>
<evidence type="ECO:0000256" key="3">
    <source>
        <dbReference type="ARBA" id="ARBA00023180"/>
    </source>
</evidence>
<dbReference type="InterPro" id="IPR001258">
    <property type="entry name" value="NHL_repeat"/>
</dbReference>
<dbReference type="InterPro" id="IPR011042">
    <property type="entry name" value="6-blade_b-propeller_TolB-like"/>
</dbReference>
<feature type="coiled-coil region" evidence="5">
    <location>
        <begin position="31"/>
        <end position="58"/>
    </location>
</feature>
<evidence type="ECO:0000313" key="9">
    <source>
        <dbReference type="Proteomes" id="UP000663845"/>
    </source>
</evidence>
<feature type="domain" description="SMP-30/Gluconolactonase/LRE-like region" evidence="6">
    <location>
        <begin position="203"/>
        <end position="285"/>
    </location>
</feature>
<dbReference type="PROSITE" id="PS51125">
    <property type="entry name" value="NHL"/>
    <property type="match status" value="2"/>
</dbReference>
<dbReference type="Pfam" id="PF01436">
    <property type="entry name" value="NHL"/>
    <property type="match status" value="2"/>
</dbReference>
<gene>
    <name evidence="7" type="ORF">JYZ213_LOCUS44644</name>
    <name evidence="8" type="ORF">OXD698_LOCUS38524</name>
</gene>
<evidence type="ECO:0000313" key="8">
    <source>
        <dbReference type="EMBL" id="CAF4159411.1"/>
    </source>
</evidence>
<dbReference type="Gene3D" id="2.120.10.30">
    <property type="entry name" value="TolB, C-terminal domain"/>
    <property type="match status" value="2"/>
</dbReference>
<evidence type="ECO:0000256" key="2">
    <source>
        <dbReference type="ARBA" id="ARBA00022737"/>
    </source>
</evidence>
<dbReference type="PANTHER" id="PTHR10680">
    <property type="entry name" value="PEPTIDYL-GLYCINE ALPHA-AMIDATING MONOOXYGENASE"/>
    <property type="match status" value="1"/>
</dbReference>
<dbReference type="Proteomes" id="UP000663845">
    <property type="component" value="Unassembled WGS sequence"/>
</dbReference>
<dbReference type="Pfam" id="PF08450">
    <property type="entry name" value="SGL"/>
    <property type="match status" value="1"/>
</dbReference>
<evidence type="ECO:0000256" key="4">
    <source>
        <dbReference type="PROSITE-ProRule" id="PRU00504"/>
    </source>
</evidence>
<dbReference type="SUPFAM" id="SSF101898">
    <property type="entry name" value="NHL repeat"/>
    <property type="match status" value="2"/>
</dbReference>
<reference evidence="7" key="1">
    <citation type="submission" date="2021-02" db="EMBL/GenBank/DDBJ databases">
        <authorList>
            <person name="Nowell W R."/>
        </authorList>
    </citation>
    <scope>NUCLEOTIDE SEQUENCE</scope>
</reference>
<keyword evidence="2" id="KW-0677">Repeat</keyword>
<dbReference type="AlphaFoldDB" id="A0A815UVJ5"/>
<protein>
    <recommendedName>
        <fullName evidence="6">SMP-30/Gluconolactonase/LRE-like region domain-containing protein</fullName>
    </recommendedName>
</protein>
<dbReference type="EMBL" id="CAJOAZ010007295">
    <property type="protein sequence ID" value="CAF4159411.1"/>
    <property type="molecule type" value="Genomic_DNA"/>
</dbReference>
<evidence type="ECO:0000256" key="5">
    <source>
        <dbReference type="SAM" id="Coils"/>
    </source>
</evidence>
<sequence>MSATVTKVQCIKCGKGRATSKCSGCLRDFCYNHLTNHRQELNQELGELETNRDLFRQTLNEYSIDSQKESLIKQIDQWEYDSIETIQQTAKLCKQTLIEYTTENINQIEINLTRLTEKMREIREENDINEIDLKQITDKLKQLTEQLDELCNISIHQMSSLLINNRNIVESSQKRISSFDINNNAKWKQDGLTIAGGNGEGNQLNQLCFPDGICLNDDDQTMYICDYGNHRIVRWKCDSPNGDIIADGNAKVNQTSELKYPTNLILDKTNDALIICDWGNNRIIQKSIRNLTDDPEILIAHIDCSRITMDDIGDIYISDTLQNEVKRWRQSNTMGTTVAGGNDKGNDRNQFNSPTYLIVDKDHSVYVADHNNHRVMKWIKDAKEGIVVAGGEGKGNSLTQLSYPCGIILDDLGNLYIADSDNNRIVCWPNGSEEGTVIIGGNGQGKQANQLDHPTDLSIDREGHLIVVDSYNHRIQKFIRDLN</sequence>
<evidence type="ECO:0000256" key="1">
    <source>
        <dbReference type="ARBA" id="ARBA00022729"/>
    </source>
</evidence>
<organism evidence="7 9">
    <name type="scientific">Adineta steineri</name>
    <dbReference type="NCBI Taxonomy" id="433720"/>
    <lineage>
        <taxon>Eukaryota</taxon>
        <taxon>Metazoa</taxon>
        <taxon>Spiralia</taxon>
        <taxon>Gnathifera</taxon>
        <taxon>Rotifera</taxon>
        <taxon>Eurotatoria</taxon>
        <taxon>Bdelloidea</taxon>
        <taxon>Adinetida</taxon>
        <taxon>Adinetidae</taxon>
        <taxon>Adineta</taxon>
    </lineage>
</organism>
<name>A0A815UVJ5_9BILA</name>
<feature type="repeat" description="NHL" evidence="4">
    <location>
        <begin position="445"/>
        <end position="481"/>
    </location>
</feature>
<keyword evidence="1" id="KW-0732">Signal</keyword>
<keyword evidence="3" id="KW-0325">Glycoprotein</keyword>
<feature type="coiled-coil region" evidence="5">
    <location>
        <begin position="98"/>
        <end position="153"/>
    </location>
</feature>
<dbReference type="InterPro" id="IPR013658">
    <property type="entry name" value="SGL"/>
</dbReference>
<dbReference type="Gene3D" id="2.40.10.500">
    <property type="match status" value="1"/>
</dbReference>
<dbReference type="CDD" id="cd05819">
    <property type="entry name" value="NHL"/>
    <property type="match status" value="1"/>
</dbReference>
<dbReference type="Proteomes" id="UP000663844">
    <property type="component" value="Unassembled WGS sequence"/>
</dbReference>
<proteinExistence type="predicted"/>
<accession>A0A815UVJ5</accession>
<dbReference type="PANTHER" id="PTHR10680:SF28">
    <property type="entry name" value="SMP-30_GLUCONOLACTONASE_LRE-LIKE REGION DOMAIN-CONTAINING PROTEIN"/>
    <property type="match status" value="1"/>
</dbReference>
<comment type="caution">
    <text evidence="7">The sequence shown here is derived from an EMBL/GenBank/DDBJ whole genome shotgun (WGS) entry which is preliminary data.</text>
</comment>
<feature type="repeat" description="NHL" evidence="4">
    <location>
        <begin position="344"/>
        <end position="381"/>
    </location>
</feature>
<evidence type="ECO:0000259" key="6">
    <source>
        <dbReference type="Pfam" id="PF08450"/>
    </source>
</evidence>
<dbReference type="EMBL" id="CAJNOG010002959">
    <property type="protein sequence ID" value="CAF1522348.1"/>
    <property type="molecule type" value="Genomic_DNA"/>
</dbReference>